<dbReference type="Pfam" id="PF01783">
    <property type="entry name" value="Ribosomal_L32p"/>
    <property type="match status" value="1"/>
</dbReference>
<sequence length="211" mass="23954">MSLSIELSHLAGLRSSAATNLLPRISSLLPRLPEISITLQGSPASSNAQENEISSQIDELKQRIQNSIEIGTQSALSLWDGILRAAPKKKVSHQKKRQRQLAPGKKQLQHLNNLNRCPSCGHYKRAHTLCMNCVGEIRKYWKQLDAAKNEQEVSKPDQEKEVMKVGDSEESVDSVDQRILYPGKRKFLNELKHVEKEEYLERRPKTLPVEK</sequence>
<dbReference type="InterPro" id="IPR051991">
    <property type="entry name" value="Mitoribosomal_protein_bL32"/>
</dbReference>
<dbReference type="EMBL" id="BTFZ01000004">
    <property type="protein sequence ID" value="GMM35052.1"/>
    <property type="molecule type" value="Genomic_DNA"/>
</dbReference>
<evidence type="ECO:0000256" key="4">
    <source>
        <dbReference type="ARBA" id="ARBA00022980"/>
    </source>
</evidence>
<feature type="region of interest" description="Disordered" evidence="8">
    <location>
        <begin position="149"/>
        <end position="169"/>
    </location>
</feature>
<dbReference type="PANTHER" id="PTHR21026:SF2">
    <property type="entry name" value="LARGE RIBOSOMAL SUBUNIT PROTEIN BL32M"/>
    <property type="match status" value="1"/>
</dbReference>
<dbReference type="AlphaFoldDB" id="A0AAV5QJS8"/>
<keyword evidence="5" id="KW-0496">Mitochondrion</keyword>
<protein>
    <recommendedName>
        <fullName evidence="7">Large ribosomal subunit protein bL32m</fullName>
    </recommendedName>
</protein>
<comment type="similarity">
    <text evidence="2">Belongs to the bacterial ribosomal protein bL32 family.</text>
</comment>
<dbReference type="GO" id="GO:0005762">
    <property type="term" value="C:mitochondrial large ribosomal subunit"/>
    <property type="evidence" value="ECO:0007669"/>
    <property type="project" value="TreeGrafter"/>
</dbReference>
<dbReference type="GeneID" id="90073031"/>
<evidence type="ECO:0000256" key="5">
    <source>
        <dbReference type="ARBA" id="ARBA00023128"/>
    </source>
</evidence>
<dbReference type="SUPFAM" id="SSF57829">
    <property type="entry name" value="Zn-binding ribosomal proteins"/>
    <property type="match status" value="1"/>
</dbReference>
<evidence type="ECO:0000256" key="2">
    <source>
        <dbReference type="ARBA" id="ARBA00008560"/>
    </source>
</evidence>
<evidence type="ECO:0000313" key="10">
    <source>
        <dbReference type="Proteomes" id="UP001360560"/>
    </source>
</evidence>
<gene>
    <name evidence="9" type="ORF">DASC09_023770</name>
</gene>
<dbReference type="GO" id="GO:0003735">
    <property type="term" value="F:structural constituent of ribosome"/>
    <property type="evidence" value="ECO:0007669"/>
    <property type="project" value="InterPro"/>
</dbReference>
<evidence type="ECO:0000256" key="8">
    <source>
        <dbReference type="SAM" id="MobiDB-lite"/>
    </source>
</evidence>
<feature type="compositionally biased region" description="Basic and acidic residues" evidence="8">
    <location>
        <begin position="149"/>
        <end position="167"/>
    </location>
</feature>
<keyword evidence="6" id="KW-0687">Ribonucleoprotein</keyword>
<reference evidence="9 10" key="1">
    <citation type="journal article" date="2023" name="Elife">
        <title>Identification of key yeast species and microbe-microbe interactions impacting larval growth of Drosophila in the wild.</title>
        <authorList>
            <person name="Mure A."/>
            <person name="Sugiura Y."/>
            <person name="Maeda R."/>
            <person name="Honda K."/>
            <person name="Sakurai N."/>
            <person name="Takahashi Y."/>
            <person name="Watada M."/>
            <person name="Katoh T."/>
            <person name="Gotoh A."/>
            <person name="Gotoh Y."/>
            <person name="Taniguchi I."/>
            <person name="Nakamura K."/>
            <person name="Hayashi T."/>
            <person name="Katayama T."/>
            <person name="Uemura T."/>
            <person name="Hattori Y."/>
        </authorList>
    </citation>
    <scope>NUCLEOTIDE SEQUENCE [LARGE SCALE GENOMIC DNA]</scope>
    <source>
        <strain evidence="9 10">SC-9</strain>
    </source>
</reference>
<keyword evidence="4 9" id="KW-0689">Ribosomal protein</keyword>
<evidence type="ECO:0000256" key="6">
    <source>
        <dbReference type="ARBA" id="ARBA00023274"/>
    </source>
</evidence>
<name>A0AAV5QJS8_9ASCO</name>
<dbReference type="Proteomes" id="UP001360560">
    <property type="component" value="Unassembled WGS sequence"/>
</dbReference>
<dbReference type="GO" id="GO:0006412">
    <property type="term" value="P:translation"/>
    <property type="evidence" value="ECO:0007669"/>
    <property type="project" value="InterPro"/>
</dbReference>
<dbReference type="PANTHER" id="PTHR21026">
    <property type="entry name" value="39S RIBOSOMAL PROTEIN L32, MITOCHONDRIAL"/>
    <property type="match status" value="1"/>
</dbReference>
<accession>A0AAV5QJS8</accession>
<evidence type="ECO:0000313" key="9">
    <source>
        <dbReference type="EMBL" id="GMM35052.1"/>
    </source>
</evidence>
<evidence type="ECO:0000256" key="7">
    <source>
        <dbReference type="ARBA" id="ARBA00039935"/>
    </source>
</evidence>
<comment type="caution">
    <text evidence="9">The sequence shown here is derived from an EMBL/GenBank/DDBJ whole genome shotgun (WGS) entry which is preliminary data.</text>
</comment>
<proteinExistence type="inferred from homology"/>
<dbReference type="RefSeq" id="XP_064852052.1">
    <property type="nucleotide sequence ID" value="XM_064995980.1"/>
</dbReference>
<dbReference type="InterPro" id="IPR011332">
    <property type="entry name" value="Ribosomal_zn-bd"/>
</dbReference>
<keyword evidence="10" id="KW-1185">Reference proteome</keyword>
<dbReference type="InterPro" id="IPR002677">
    <property type="entry name" value="Ribosomal_bL32"/>
</dbReference>
<dbReference type="NCBIfam" id="TIGR01031">
    <property type="entry name" value="rpmF_bact"/>
    <property type="match status" value="1"/>
</dbReference>
<comment type="subcellular location">
    <subcellularLocation>
        <location evidence="1">Mitochondrion</location>
    </subcellularLocation>
</comment>
<keyword evidence="3" id="KW-0809">Transit peptide</keyword>
<evidence type="ECO:0000256" key="3">
    <source>
        <dbReference type="ARBA" id="ARBA00022946"/>
    </source>
</evidence>
<evidence type="ECO:0000256" key="1">
    <source>
        <dbReference type="ARBA" id="ARBA00004173"/>
    </source>
</evidence>
<organism evidence="9 10">
    <name type="scientific">Saccharomycopsis crataegensis</name>
    <dbReference type="NCBI Taxonomy" id="43959"/>
    <lineage>
        <taxon>Eukaryota</taxon>
        <taxon>Fungi</taxon>
        <taxon>Dikarya</taxon>
        <taxon>Ascomycota</taxon>
        <taxon>Saccharomycotina</taxon>
        <taxon>Saccharomycetes</taxon>
        <taxon>Saccharomycopsidaceae</taxon>
        <taxon>Saccharomycopsis</taxon>
    </lineage>
</organism>